<dbReference type="Proteomes" id="UP000823775">
    <property type="component" value="Unassembled WGS sequence"/>
</dbReference>
<keyword evidence="2" id="KW-1185">Reference proteome</keyword>
<accession>A0ABS8TQP6</accession>
<evidence type="ECO:0000313" key="1">
    <source>
        <dbReference type="EMBL" id="MCD7473103.1"/>
    </source>
</evidence>
<gene>
    <name evidence="1" type="ORF">HAX54_014698</name>
</gene>
<name>A0ABS8TQP6_DATST</name>
<sequence length="117" mass="12783">MQLQRQLWQMPGQRCGISALHRHSTGHDPRSADEMRVLGNGLKPHILTYASIGVLLGLTGGSQENRCLEYLSAFLPIQAKVTSPFSQFTILHAAVDRGSWVAICVPPVGHNSHLSSQ</sequence>
<reference evidence="1 2" key="1">
    <citation type="journal article" date="2021" name="BMC Genomics">
        <title>Datura genome reveals duplications of psychoactive alkaloid biosynthetic genes and high mutation rate following tissue culture.</title>
        <authorList>
            <person name="Rajewski A."/>
            <person name="Carter-House D."/>
            <person name="Stajich J."/>
            <person name="Litt A."/>
        </authorList>
    </citation>
    <scope>NUCLEOTIDE SEQUENCE [LARGE SCALE GENOMIC DNA]</scope>
    <source>
        <strain evidence="1">AR-01</strain>
    </source>
</reference>
<feature type="non-terminal residue" evidence="1">
    <location>
        <position position="117"/>
    </location>
</feature>
<protein>
    <submittedName>
        <fullName evidence="1">Uncharacterized protein</fullName>
    </submittedName>
</protein>
<organism evidence="1 2">
    <name type="scientific">Datura stramonium</name>
    <name type="common">Jimsonweed</name>
    <name type="synonym">Common thornapple</name>
    <dbReference type="NCBI Taxonomy" id="4076"/>
    <lineage>
        <taxon>Eukaryota</taxon>
        <taxon>Viridiplantae</taxon>
        <taxon>Streptophyta</taxon>
        <taxon>Embryophyta</taxon>
        <taxon>Tracheophyta</taxon>
        <taxon>Spermatophyta</taxon>
        <taxon>Magnoliopsida</taxon>
        <taxon>eudicotyledons</taxon>
        <taxon>Gunneridae</taxon>
        <taxon>Pentapetalae</taxon>
        <taxon>asterids</taxon>
        <taxon>lamiids</taxon>
        <taxon>Solanales</taxon>
        <taxon>Solanaceae</taxon>
        <taxon>Solanoideae</taxon>
        <taxon>Datureae</taxon>
        <taxon>Datura</taxon>
    </lineage>
</organism>
<dbReference type="EMBL" id="JACEIK010001919">
    <property type="protein sequence ID" value="MCD7473103.1"/>
    <property type="molecule type" value="Genomic_DNA"/>
</dbReference>
<comment type="caution">
    <text evidence="1">The sequence shown here is derived from an EMBL/GenBank/DDBJ whole genome shotgun (WGS) entry which is preliminary data.</text>
</comment>
<proteinExistence type="predicted"/>
<evidence type="ECO:0000313" key="2">
    <source>
        <dbReference type="Proteomes" id="UP000823775"/>
    </source>
</evidence>